<proteinExistence type="predicted"/>
<keyword evidence="2" id="KW-0472">Membrane</keyword>
<organism evidence="3">
    <name type="scientific">Guillardia theta</name>
    <name type="common">Cryptophyte</name>
    <name type="synonym">Cryptomonas phi</name>
    <dbReference type="NCBI Taxonomy" id="55529"/>
    <lineage>
        <taxon>Eukaryota</taxon>
        <taxon>Cryptophyceae</taxon>
        <taxon>Pyrenomonadales</taxon>
        <taxon>Geminigeraceae</taxon>
        <taxon>Guillardia</taxon>
    </lineage>
</organism>
<accession>A0A7S4JB70</accession>
<feature type="transmembrane region" description="Helical" evidence="2">
    <location>
        <begin position="10"/>
        <end position="29"/>
    </location>
</feature>
<evidence type="ECO:0000256" key="1">
    <source>
        <dbReference type="SAM" id="MobiDB-lite"/>
    </source>
</evidence>
<feature type="compositionally biased region" description="Basic and acidic residues" evidence="1">
    <location>
        <begin position="88"/>
        <end position="101"/>
    </location>
</feature>
<evidence type="ECO:0000313" key="3">
    <source>
        <dbReference type="EMBL" id="CAE2258148.1"/>
    </source>
</evidence>
<feature type="region of interest" description="Disordered" evidence="1">
    <location>
        <begin position="88"/>
        <end position="123"/>
    </location>
</feature>
<keyword evidence="2" id="KW-1133">Transmembrane helix</keyword>
<dbReference type="AlphaFoldDB" id="A0A7S4JB70"/>
<name>A0A7S4JB70_GUITH</name>
<dbReference type="EMBL" id="HBKN01005284">
    <property type="protein sequence ID" value="CAE2258148.1"/>
    <property type="molecule type" value="Transcribed_RNA"/>
</dbReference>
<protein>
    <submittedName>
        <fullName evidence="3">Uncharacterized protein</fullName>
    </submittedName>
</protein>
<gene>
    <name evidence="3" type="ORF">GTHE00462_LOCUS4351</name>
</gene>
<reference evidence="3" key="1">
    <citation type="submission" date="2021-01" db="EMBL/GenBank/DDBJ databases">
        <authorList>
            <person name="Corre E."/>
            <person name="Pelletier E."/>
            <person name="Niang G."/>
            <person name="Scheremetjew M."/>
            <person name="Finn R."/>
            <person name="Kale V."/>
            <person name="Holt S."/>
            <person name="Cochrane G."/>
            <person name="Meng A."/>
            <person name="Brown T."/>
            <person name="Cohen L."/>
        </authorList>
    </citation>
    <scope>NUCLEOTIDE SEQUENCE</scope>
    <source>
        <strain evidence="3">CCMP 2712</strain>
    </source>
</reference>
<evidence type="ECO:0000256" key="2">
    <source>
        <dbReference type="SAM" id="Phobius"/>
    </source>
</evidence>
<sequence>MQHPVSKQDLLPLVVLSGLVVFLVLVWNVRQEAMAYAEDERYLLAGGVEDPLARKEESMVVEMKKELRSMNMKILEANKKLKDCLHGKKQHGEKPELKTSVDKATSQREQSLSLAPSNPQARSLKGMAFSARAPIRYPRITHVDTERARLLMLNRHINNPALMQLLNSRGITMQHNVATQGLQQGRALAPRVWNASAATAATPELFPQLQQPTRSDFFSAANGNGGQVVSALSAPAASYAAPNFLQRQPAVHQVAVEIDPCKVLVTLVTTFMDNGDPRKEMAQENALRSFARLSGKGLKAYLFTDSPKWTMKAKMYGIEVVDRFETNSAGTPLLNYMYNYIAHKDKCPQMDRFVLDGYTNGDIIFTEDLLKTAEAVKARWGPDLALGKMKGVLLIGKRLNVDLANEMLSSDDEVRAMATRGELFQNDAEDYFIYSRGWLNWNDVPNFVVGRRSYDNWLVDHAVHTEGVATIDCSNTVTAVHLTASDGIKAGHNKGVDNDHNINVLNPLTLQRVHEGEWDHGSTDDARYFSITDGANGIGFQQRYS</sequence>
<feature type="compositionally biased region" description="Polar residues" evidence="1">
    <location>
        <begin position="102"/>
        <end position="121"/>
    </location>
</feature>
<keyword evidence="2" id="KW-0812">Transmembrane</keyword>